<evidence type="ECO:0000256" key="2">
    <source>
        <dbReference type="ARBA" id="ARBA00022840"/>
    </source>
</evidence>
<evidence type="ECO:0000256" key="1">
    <source>
        <dbReference type="ARBA" id="ARBA00022741"/>
    </source>
</evidence>
<keyword evidence="2" id="KW-0067">ATP-binding</keyword>
<evidence type="ECO:0000259" key="3">
    <source>
        <dbReference type="Pfam" id="PF13614"/>
    </source>
</evidence>
<organism evidence="4 5">
    <name type="scientific">Leeia speluncae</name>
    <dbReference type="NCBI Taxonomy" id="2884804"/>
    <lineage>
        <taxon>Bacteria</taxon>
        <taxon>Pseudomonadati</taxon>
        <taxon>Pseudomonadota</taxon>
        <taxon>Betaproteobacteria</taxon>
        <taxon>Neisseriales</taxon>
        <taxon>Leeiaceae</taxon>
        <taxon>Leeia</taxon>
    </lineage>
</organism>
<accession>A0ABS8D6D2</accession>
<dbReference type="Proteomes" id="UP001165395">
    <property type="component" value="Unassembled WGS sequence"/>
</dbReference>
<name>A0ABS8D6D2_9NEIS</name>
<evidence type="ECO:0000313" key="4">
    <source>
        <dbReference type="EMBL" id="MCB6183702.1"/>
    </source>
</evidence>
<protein>
    <submittedName>
        <fullName evidence="4">AAA family ATPase</fullName>
    </submittedName>
</protein>
<dbReference type="InterPro" id="IPR027417">
    <property type="entry name" value="P-loop_NTPase"/>
</dbReference>
<dbReference type="PANTHER" id="PTHR43384">
    <property type="entry name" value="SEPTUM SITE-DETERMINING PROTEIN MIND HOMOLOG, CHLOROPLASTIC-RELATED"/>
    <property type="match status" value="1"/>
</dbReference>
<evidence type="ECO:0000313" key="5">
    <source>
        <dbReference type="Proteomes" id="UP001165395"/>
    </source>
</evidence>
<proteinExistence type="predicted"/>
<keyword evidence="1" id="KW-0547">Nucleotide-binding</keyword>
<dbReference type="Pfam" id="PF13614">
    <property type="entry name" value="AAA_31"/>
    <property type="match status" value="1"/>
</dbReference>
<dbReference type="InterPro" id="IPR025669">
    <property type="entry name" value="AAA_dom"/>
</dbReference>
<dbReference type="PANTHER" id="PTHR43384:SF4">
    <property type="entry name" value="CELLULOSE BIOSYNTHESIS PROTEIN BCSQ-RELATED"/>
    <property type="match status" value="1"/>
</dbReference>
<dbReference type="RefSeq" id="WP_227180480.1">
    <property type="nucleotide sequence ID" value="NZ_JAJBZT010000004.1"/>
</dbReference>
<dbReference type="SUPFAM" id="SSF52540">
    <property type="entry name" value="P-loop containing nucleoside triphosphate hydrolases"/>
    <property type="match status" value="1"/>
</dbReference>
<gene>
    <name evidence="4" type="ORF">LIN78_09080</name>
</gene>
<keyword evidence="5" id="KW-1185">Reference proteome</keyword>
<dbReference type="InterPro" id="IPR050625">
    <property type="entry name" value="ParA/MinD_ATPase"/>
</dbReference>
<comment type="caution">
    <text evidence="4">The sequence shown here is derived from an EMBL/GenBank/DDBJ whole genome shotgun (WGS) entry which is preliminary data.</text>
</comment>
<dbReference type="Gene3D" id="3.40.50.300">
    <property type="entry name" value="P-loop containing nucleotide triphosphate hydrolases"/>
    <property type="match status" value="1"/>
</dbReference>
<reference evidence="4" key="1">
    <citation type="submission" date="2021-10" db="EMBL/GenBank/DDBJ databases">
        <title>The complete genome sequence of Leeia sp. TBRC 13508.</title>
        <authorList>
            <person name="Charoenyingcharoen P."/>
            <person name="Yukphan P."/>
        </authorList>
    </citation>
    <scope>NUCLEOTIDE SEQUENCE</scope>
    <source>
        <strain evidence="4">TBRC 13508</strain>
    </source>
</reference>
<feature type="domain" description="AAA" evidence="3">
    <location>
        <begin position="26"/>
        <end position="174"/>
    </location>
</feature>
<dbReference type="EMBL" id="JAJBZT010000004">
    <property type="protein sequence ID" value="MCB6183702.1"/>
    <property type="molecule type" value="Genomic_DNA"/>
</dbReference>
<sequence>MDSSYFQQQDQASGLRRLFHSQQPRSISFIGGRGRIGKTSIVINIGAALAAQGKRVLLIDEFTGNGNINHRTGGNDQFEVADAFYGRQSIGQLISPIQENLYLLSLPLTTRDIAQLPFEQEKKLINEFEQIVQDIDFLLVDARPLSSPNQPSMALATNERVIVLADRAEAITDGYTFIKLLSSHFAKHDFLLLMSRVQDLDAARKLFARVAQVASRFTKAELRMLGFVPEDEWLHRANHMLHPILPAFPDADASQACLQLAEALIRLEPDQTQIAGSFMQRLIASYRAFLPSVLQ</sequence>